<proteinExistence type="predicted"/>
<sequence>MSPRRSNGNSTTKAKAAVLGVKEPGLVYPAVKTSASGVSEVSKDEERDARFADFGATAQSLKDKAKITMLERRLKEMEEQLKEKDARIAALQGQVSELETTANQQIRYVNQLHADMEASQMESMGMRQTMEQVDGRWKEVVGDNVQLLIENVAMKVEISRLTRQFHDQEMDLNELLLRAGRGNMARAVHTIRFGIGHIHFVLSEAVRKFRSSSKLQLVRTMQSLVRQVENAHTTVNRIAMLSWSLFPFTPALEQRLIDTLGAFRDDIPAIETQIDLQGEYAAFHAINASMDLE</sequence>
<keyword evidence="1" id="KW-0175">Coiled coil</keyword>
<keyword evidence="3" id="KW-1185">Reference proteome</keyword>
<accession>A0AAW0CAC0</accession>
<protein>
    <submittedName>
        <fullName evidence="2">Uncharacterized protein</fullName>
    </submittedName>
</protein>
<feature type="coiled-coil region" evidence="1">
    <location>
        <begin position="60"/>
        <end position="101"/>
    </location>
</feature>
<evidence type="ECO:0000256" key="1">
    <source>
        <dbReference type="SAM" id="Coils"/>
    </source>
</evidence>
<evidence type="ECO:0000313" key="2">
    <source>
        <dbReference type="EMBL" id="KAK7035313.1"/>
    </source>
</evidence>
<gene>
    <name evidence="2" type="ORF">VNI00_012080</name>
</gene>
<reference evidence="2 3" key="1">
    <citation type="submission" date="2024-01" db="EMBL/GenBank/DDBJ databases">
        <title>A draft genome for a cacao thread blight-causing isolate of Paramarasmius palmivorus.</title>
        <authorList>
            <person name="Baruah I.K."/>
            <person name="Bukari Y."/>
            <person name="Amoako-Attah I."/>
            <person name="Meinhardt L.W."/>
            <person name="Bailey B.A."/>
            <person name="Cohen S.P."/>
        </authorList>
    </citation>
    <scope>NUCLEOTIDE SEQUENCE [LARGE SCALE GENOMIC DNA]</scope>
    <source>
        <strain evidence="2 3">GH-12</strain>
    </source>
</reference>
<dbReference type="AlphaFoldDB" id="A0AAW0CAC0"/>
<organism evidence="2 3">
    <name type="scientific">Paramarasmius palmivorus</name>
    <dbReference type="NCBI Taxonomy" id="297713"/>
    <lineage>
        <taxon>Eukaryota</taxon>
        <taxon>Fungi</taxon>
        <taxon>Dikarya</taxon>
        <taxon>Basidiomycota</taxon>
        <taxon>Agaricomycotina</taxon>
        <taxon>Agaricomycetes</taxon>
        <taxon>Agaricomycetidae</taxon>
        <taxon>Agaricales</taxon>
        <taxon>Marasmiineae</taxon>
        <taxon>Marasmiaceae</taxon>
        <taxon>Paramarasmius</taxon>
    </lineage>
</organism>
<name>A0AAW0CAC0_9AGAR</name>
<evidence type="ECO:0000313" key="3">
    <source>
        <dbReference type="Proteomes" id="UP001383192"/>
    </source>
</evidence>
<comment type="caution">
    <text evidence="2">The sequence shown here is derived from an EMBL/GenBank/DDBJ whole genome shotgun (WGS) entry which is preliminary data.</text>
</comment>
<dbReference type="EMBL" id="JAYKXP010000054">
    <property type="protein sequence ID" value="KAK7035313.1"/>
    <property type="molecule type" value="Genomic_DNA"/>
</dbReference>
<dbReference type="Proteomes" id="UP001383192">
    <property type="component" value="Unassembled WGS sequence"/>
</dbReference>